<feature type="compositionally biased region" description="Polar residues" evidence="1">
    <location>
        <begin position="85"/>
        <end position="102"/>
    </location>
</feature>
<protein>
    <submittedName>
        <fullName evidence="3">Uncharacterized protein</fullName>
    </submittedName>
</protein>
<organism evidence="3 4">
    <name type="scientific">Paraburkholderia ribeironis</name>
    <dbReference type="NCBI Taxonomy" id="1247936"/>
    <lineage>
        <taxon>Bacteria</taxon>
        <taxon>Pseudomonadati</taxon>
        <taxon>Pseudomonadota</taxon>
        <taxon>Betaproteobacteria</taxon>
        <taxon>Burkholderiales</taxon>
        <taxon>Burkholderiaceae</taxon>
        <taxon>Paraburkholderia</taxon>
    </lineage>
</organism>
<sequence length="108" mass="11652">MSNRTKRTLESPERKEPMPKRGAWFWLTQPSNQKALRFIGAAIAAAIAMLASFGLIHKTPETPETTKGAVTRSTRSSEPAPPQNVIANDHSTAIVNQGSGSVVTVEKP</sequence>
<dbReference type="EMBL" id="CYGX02000005">
    <property type="protein sequence ID" value="SIT35595.1"/>
    <property type="molecule type" value="Genomic_DNA"/>
</dbReference>
<proteinExistence type="predicted"/>
<feature type="region of interest" description="Disordered" evidence="1">
    <location>
        <begin position="1"/>
        <end position="22"/>
    </location>
</feature>
<evidence type="ECO:0000313" key="4">
    <source>
        <dbReference type="Proteomes" id="UP000187012"/>
    </source>
</evidence>
<name>A0A1N7RKI2_9BURK</name>
<feature type="compositionally biased region" description="Basic and acidic residues" evidence="1">
    <location>
        <begin position="7"/>
        <end position="19"/>
    </location>
</feature>
<reference evidence="3 4" key="1">
    <citation type="submission" date="2016-12" db="EMBL/GenBank/DDBJ databases">
        <authorList>
            <person name="Song W.-J."/>
            <person name="Kurnit D.M."/>
        </authorList>
    </citation>
    <scope>NUCLEOTIDE SEQUENCE [LARGE SCALE GENOMIC DNA]</scope>
    <source>
        <strain evidence="3 4">STM7296</strain>
    </source>
</reference>
<keyword evidence="2" id="KW-0472">Membrane</keyword>
<keyword evidence="2" id="KW-1133">Transmembrane helix</keyword>
<accession>A0A1N7RKI2</accession>
<gene>
    <name evidence="3" type="ORF">BN2475_50114</name>
</gene>
<evidence type="ECO:0000256" key="1">
    <source>
        <dbReference type="SAM" id="MobiDB-lite"/>
    </source>
</evidence>
<dbReference type="Proteomes" id="UP000187012">
    <property type="component" value="Unassembled WGS sequence"/>
</dbReference>
<evidence type="ECO:0000313" key="3">
    <source>
        <dbReference type="EMBL" id="SIT35595.1"/>
    </source>
</evidence>
<keyword evidence="2" id="KW-0812">Transmembrane</keyword>
<dbReference type="AlphaFoldDB" id="A0A1N7RKI2"/>
<keyword evidence="4" id="KW-1185">Reference proteome</keyword>
<evidence type="ECO:0000256" key="2">
    <source>
        <dbReference type="SAM" id="Phobius"/>
    </source>
</evidence>
<feature type="region of interest" description="Disordered" evidence="1">
    <location>
        <begin position="57"/>
        <end position="108"/>
    </location>
</feature>
<feature type="transmembrane region" description="Helical" evidence="2">
    <location>
        <begin position="35"/>
        <end position="56"/>
    </location>
</feature>